<protein>
    <submittedName>
        <fullName evidence="1">Uncharacterized protein</fullName>
    </submittedName>
</protein>
<dbReference type="Proteomes" id="UP000237347">
    <property type="component" value="Unassembled WGS sequence"/>
</dbReference>
<name>A0AAW0LL10_QUESU</name>
<reference evidence="1 2" key="1">
    <citation type="journal article" date="2018" name="Sci. Data">
        <title>The draft genome sequence of cork oak.</title>
        <authorList>
            <person name="Ramos A.M."/>
            <person name="Usie A."/>
            <person name="Barbosa P."/>
            <person name="Barros P.M."/>
            <person name="Capote T."/>
            <person name="Chaves I."/>
            <person name="Simoes F."/>
            <person name="Abreu I."/>
            <person name="Carrasquinho I."/>
            <person name="Faro C."/>
            <person name="Guimaraes J.B."/>
            <person name="Mendonca D."/>
            <person name="Nobrega F."/>
            <person name="Rodrigues L."/>
            <person name="Saibo N.J.M."/>
            <person name="Varela M.C."/>
            <person name="Egas C."/>
            <person name="Matos J."/>
            <person name="Miguel C.M."/>
            <person name="Oliveira M.M."/>
            <person name="Ricardo C.P."/>
            <person name="Goncalves S."/>
        </authorList>
    </citation>
    <scope>NUCLEOTIDE SEQUENCE [LARGE SCALE GENOMIC DNA]</scope>
    <source>
        <strain evidence="2">cv. HL8</strain>
    </source>
</reference>
<dbReference type="AlphaFoldDB" id="A0AAW0LL10"/>
<organism evidence="1 2">
    <name type="scientific">Quercus suber</name>
    <name type="common">Cork oak</name>
    <dbReference type="NCBI Taxonomy" id="58331"/>
    <lineage>
        <taxon>Eukaryota</taxon>
        <taxon>Viridiplantae</taxon>
        <taxon>Streptophyta</taxon>
        <taxon>Embryophyta</taxon>
        <taxon>Tracheophyta</taxon>
        <taxon>Spermatophyta</taxon>
        <taxon>Magnoliopsida</taxon>
        <taxon>eudicotyledons</taxon>
        <taxon>Gunneridae</taxon>
        <taxon>Pentapetalae</taxon>
        <taxon>rosids</taxon>
        <taxon>fabids</taxon>
        <taxon>Fagales</taxon>
        <taxon>Fagaceae</taxon>
        <taxon>Quercus</taxon>
    </lineage>
</organism>
<dbReference type="EMBL" id="PKMF04000077">
    <property type="protein sequence ID" value="KAK7852302.1"/>
    <property type="molecule type" value="Genomic_DNA"/>
</dbReference>
<keyword evidence="2" id="KW-1185">Reference proteome</keyword>
<evidence type="ECO:0000313" key="1">
    <source>
        <dbReference type="EMBL" id="KAK7852302.1"/>
    </source>
</evidence>
<proteinExistence type="predicted"/>
<gene>
    <name evidence="1" type="ORF">CFP56_039347</name>
</gene>
<evidence type="ECO:0000313" key="2">
    <source>
        <dbReference type="Proteomes" id="UP000237347"/>
    </source>
</evidence>
<comment type="caution">
    <text evidence="1">The sequence shown here is derived from an EMBL/GenBank/DDBJ whole genome shotgun (WGS) entry which is preliminary data.</text>
</comment>
<accession>A0AAW0LL10</accession>
<sequence length="101" mass="11328">MGKLVELNAQTSGVPRTCPLTQGSSCHAWKPVKKRFQFEAMWVREDGCKDVVEEAWDPYCGVSGYSIMERLKRCQSAFSSLTSCDDDISGLAPIFYLLVKE</sequence>